<proteinExistence type="inferred from homology"/>
<dbReference type="PANTHER" id="PTHR23419">
    <property type="entry name" value="DIVALENT CATION TOLERANCE CUTA-RELATED"/>
    <property type="match status" value="1"/>
</dbReference>
<comment type="similarity">
    <text evidence="1">Belongs to the CutA family.</text>
</comment>
<dbReference type="GO" id="GO:0005507">
    <property type="term" value="F:copper ion binding"/>
    <property type="evidence" value="ECO:0007669"/>
    <property type="project" value="TreeGrafter"/>
</dbReference>
<dbReference type="Pfam" id="PF03091">
    <property type="entry name" value="CutA1"/>
    <property type="match status" value="1"/>
</dbReference>
<organism evidence="2 3">
    <name type="scientific">Caldichromatium japonicum</name>
    <dbReference type="NCBI Taxonomy" id="2699430"/>
    <lineage>
        <taxon>Bacteria</taxon>
        <taxon>Pseudomonadati</taxon>
        <taxon>Pseudomonadota</taxon>
        <taxon>Gammaproteobacteria</taxon>
        <taxon>Chromatiales</taxon>
        <taxon>Chromatiaceae</taxon>
        <taxon>Caldichromatium</taxon>
    </lineage>
</organism>
<keyword evidence="3" id="KW-1185">Reference proteome</keyword>
<reference evidence="3" key="1">
    <citation type="submission" date="2020-01" db="EMBL/GenBank/DDBJ databases">
        <title>Caldichromatium gen. nov., sp. nov., a thermophilic purple sulfur bacterium member of the family Chromatiaceae isolated from Nakabusa hot spring, Japan.</title>
        <authorList>
            <person name="Saini M.K."/>
            <person name="Hanada S."/>
            <person name="Tank M."/>
        </authorList>
    </citation>
    <scope>NUCLEOTIDE SEQUENCE [LARGE SCALE GENOMIC DNA]</scope>
    <source>
        <strain evidence="3">No.7</strain>
    </source>
</reference>
<dbReference type="SUPFAM" id="SSF54913">
    <property type="entry name" value="GlnB-like"/>
    <property type="match status" value="1"/>
</dbReference>
<name>A0A6G7VDV6_9GAMM</name>
<dbReference type="PANTHER" id="PTHR23419:SF8">
    <property type="entry name" value="FI09726P"/>
    <property type="match status" value="1"/>
</dbReference>
<dbReference type="AlphaFoldDB" id="A0A6G7VDV6"/>
<accession>A0A6G7VDV6</accession>
<dbReference type="RefSeq" id="WP_166270854.1">
    <property type="nucleotide sequence ID" value="NZ_CP048029.1"/>
</dbReference>
<evidence type="ECO:0000256" key="1">
    <source>
        <dbReference type="ARBA" id="ARBA00010169"/>
    </source>
</evidence>
<dbReference type="InterPro" id="IPR004323">
    <property type="entry name" value="Ion_tolerance_CutA"/>
</dbReference>
<dbReference type="InterPro" id="IPR011322">
    <property type="entry name" value="N-reg_PII-like_a/b"/>
</dbReference>
<dbReference type="Proteomes" id="UP000502699">
    <property type="component" value="Chromosome"/>
</dbReference>
<dbReference type="KEGG" id="cjap:GWK36_08945"/>
<dbReference type="GO" id="GO:0010038">
    <property type="term" value="P:response to metal ion"/>
    <property type="evidence" value="ECO:0007669"/>
    <property type="project" value="InterPro"/>
</dbReference>
<sequence length="111" mass="12369">MSNAARLLLCTCPDQETAQRLATTLVEDRLAACINLVPGITSIYRWQGRIHQDPEVLLLLKTADERVDALMARLRALHPYEVPEIIVLPIVAGLAEYLEWVKTCVTSKQGS</sequence>
<protein>
    <submittedName>
        <fullName evidence="2">Divalent-cation tolerance protein CutA</fullName>
    </submittedName>
</protein>
<dbReference type="Gene3D" id="3.30.70.120">
    <property type="match status" value="1"/>
</dbReference>
<gene>
    <name evidence="2" type="ORF">GWK36_08945</name>
</gene>
<dbReference type="EMBL" id="CP048029">
    <property type="protein sequence ID" value="QIK38090.1"/>
    <property type="molecule type" value="Genomic_DNA"/>
</dbReference>
<evidence type="ECO:0000313" key="2">
    <source>
        <dbReference type="EMBL" id="QIK38090.1"/>
    </source>
</evidence>
<evidence type="ECO:0000313" key="3">
    <source>
        <dbReference type="Proteomes" id="UP000502699"/>
    </source>
</evidence>
<dbReference type="InterPro" id="IPR015867">
    <property type="entry name" value="N-reg_PII/ATP_PRibTrfase_C"/>
</dbReference>